<proteinExistence type="predicted"/>
<organism evidence="1 2">
    <name type="scientific">Eumeta variegata</name>
    <name type="common">Bagworm moth</name>
    <name type="synonym">Eumeta japonica</name>
    <dbReference type="NCBI Taxonomy" id="151549"/>
    <lineage>
        <taxon>Eukaryota</taxon>
        <taxon>Metazoa</taxon>
        <taxon>Ecdysozoa</taxon>
        <taxon>Arthropoda</taxon>
        <taxon>Hexapoda</taxon>
        <taxon>Insecta</taxon>
        <taxon>Pterygota</taxon>
        <taxon>Neoptera</taxon>
        <taxon>Endopterygota</taxon>
        <taxon>Lepidoptera</taxon>
        <taxon>Glossata</taxon>
        <taxon>Ditrysia</taxon>
        <taxon>Tineoidea</taxon>
        <taxon>Psychidae</taxon>
        <taxon>Oiketicinae</taxon>
        <taxon>Eumeta</taxon>
    </lineage>
</organism>
<evidence type="ECO:0000313" key="2">
    <source>
        <dbReference type="Proteomes" id="UP000299102"/>
    </source>
</evidence>
<comment type="caution">
    <text evidence="1">The sequence shown here is derived from an EMBL/GenBank/DDBJ whole genome shotgun (WGS) entry which is preliminary data.</text>
</comment>
<reference evidence="1 2" key="1">
    <citation type="journal article" date="2019" name="Commun. Biol.">
        <title>The bagworm genome reveals a unique fibroin gene that provides high tensile strength.</title>
        <authorList>
            <person name="Kono N."/>
            <person name="Nakamura H."/>
            <person name="Ohtoshi R."/>
            <person name="Tomita M."/>
            <person name="Numata K."/>
            <person name="Arakawa K."/>
        </authorList>
    </citation>
    <scope>NUCLEOTIDE SEQUENCE [LARGE SCALE GENOMIC DNA]</scope>
</reference>
<gene>
    <name evidence="1" type="ORF">EVAR_4168_1</name>
</gene>
<dbReference type="EMBL" id="BGZK01000057">
    <property type="protein sequence ID" value="GBP13407.1"/>
    <property type="molecule type" value="Genomic_DNA"/>
</dbReference>
<dbReference type="Proteomes" id="UP000299102">
    <property type="component" value="Unassembled WGS sequence"/>
</dbReference>
<sequence>MDSREICVWQKKHKSGIDTVETRSLPKIDIEIVNERLPRPFSGVVSPAPSADPLRRPSAVPLRRIRLECIDKDKALIYRRNA</sequence>
<accession>A0A4C1TIZ4</accession>
<dbReference type="AlphaFoldDB" id="A0A4C1TIZ4"/>
<name>A0A4C1TIZ4_EUMVA</name>
<protein>
    <submittedName>
        <fullName evidence="1">Uncharacterized protein</fullName>
    </submittedName>
</protein>
<keyword evidence="2" id="KW-1185">Reference proteome</keyword>
<evidence type="ECO:0000313" key="1">
    <source>
        <dbReference type="EMBL" id="GBP13407.1"/>
    </source>
</evidence>